<evidence type="ECO:0000256" key="2">
    <source>
        <dbReference type="SAM" id="Phobius"/>
    </source>
</evidence>
<comment type="caution">
    <text evidence="3">The sequence shown here is derived from an EMBL/GenBank/DDBJ whole genome shotgun (WGS) entry which is preliminary data.</text>
</comment>
<protein>
    <submittedName>
        <fullName evidence="3">Uncharacterized protein</fullName>
    </submittedName>
</protein>
<dbReference type="Proteomes" id="UP001150569">
    <property type="component" value="Unassembled WGS sequence"/>
</dbReference>
<dbReference type="Pfam" id="PF12505">
    <property type="entry name" value="DUF3712"/>
    <property type="match status" value="6"/>
</dbReference>
<dbReference type="EMBL" id="JANBPT010000562">
    <property type="protein sequence ID" value="KAJ1916931.1"/>
    <property type="molecule type" value="Genomic_DNA"/>
</dbReference>
<evidence type="ECO:0000256" key="1">
    <source>
        <dbReference type="SAM" id="MobiDB-lite"/>
    </source>
</evidence>
<dbReference type="GO" id="GO:0000329">
    <property type="term" value="C:fungal-type vacuole membrane"/>
    <property type="evidence" value="ECO:0007669"/>
    <property type="project" value="InterPro"/>
</dbReference>
<keyword evidence="2" id="KW-0812">Transmembrane</keyword>
<feature type="region of interest" description="Disordered" evidence="1">
    <location>
        <begin position="1"/>
        <end position="33"/>
    </location>
</feature>
<organism evidence="3 4">
    <name type="scientific">Tieghemiomyces parasiticus</name>
    <dbReference type="NCBI Taxonomy" id="78921"/>
    <lineage>
        <taxon>Eukaryota</taxon>
        <taxon>Fungi</taxon>
        <taxon>Fungi incertae sedis</taxon>
        <taxon>Zoopagomycota</taxon>
        <taxon>Kickxellomycotina</taxon>
        <taxon>Dimargaritomycetes</taxon>
        <taxon>Dimargaritales</taxon>
        <taxon>Dimargaritaceae</taxon>
        <taxon>Tieghemiomyces</taxon>
    </lineage>
</organism>
<name>A0A9W8DSV3_9FUNG</name>
<dbReference type="PANTHER" id="PTHR35895:SF1">
    <property type="entry name" value="LIPID-BINDING SERUM GLYCOPROTEIN C-TERMINAL DOMAIN-CONTAINING PROTEIN"/>
    <property type="match status" value="1"/>
</dbReference>
<keyword evidence="2" id="KW-1133">Transmembrane helix</keyword>
<dbReference type="InterPro" id="IPR022185">
    <property type="entry name" value="DUF3712"/>
</dbReference>
<accession>A0A9W8DSV3</accession>
<sequence>MDSSHRLNSDRHGDYAAPHDAEYQPGYTGPNDQHLLNEAEELTPEESQGAIQPRTYNLEQRPWYKRKRFWCGCGGVTLLLIVALILIIIFVVFPKMAASSIDKADMKFRSIQIRNPTDDTVDMTMDAEMLNTGPFSADVKFTEPVQVLWKKLPLGTVDMEPLSISGGSGRLRQTSTFRITSQENFGKFAQAMMKEPEFQWTLKTTLHVSAMGLSRGGIPMDKTVTMQGMGGFKDVEVLDFDLPGDHPDGGIQLNLRARISNPSPIGVSLGRLQMDVMYGDTYVGPVEVANAVVQPGDTELTMEGRMIPQTDEADLERMSDLMTRFVGGQELATEARGVAVMPDGVHPVGWLTEGIRGMVMQVGLKMPNQMDFIRGIDIQEMDMDISPETAYNPLTSSNRVVAETNLPFGFTIDVHEVRQSMNLMNDGKTLASMSIPFTPALESDMKNGVLAFALPASELRVPDDGHGEFDKFIQKLTMAKEADFDIEGEADVRAETPIGLVQLSGIKFTVKTSMEGMEGLSSVPTKIESFEVTGGTKDAMLLDIDVSLINPSRVQIHTGDVHFLMLYEGDRVGKVTLPDLTLHRRDNQIKARAEFDPNASPKGKKMLSEFMTGDAGTVEISGFEGSSAVPSLNSGMSLVKLASAMPGLDAQLVEGASFTVLDDTVKTHVAHAGVTILNPFKADLAILKIQSKINAHGAYLGELDVDLTSNPFVIPGKSKQPSPDLPFKMNLEPEAVVGLLLTSAGQANLDITPLKALLAIGGLGGETTDVDTIDPALFDNWSMTEFIEKAMGALTVDVTIATVAKVGDYETSLDLVQRGVGCNVDSSIGRLIPIVGGPIVAQMVGKATMEFDRLFITNPTNDGFEVIMDGAIRGTGPLPATIDFIKPVLVKWGEIVLGEMTMGQVQAVPRVGAVLDNHRGQFRILDMDAMAMFTGEMLNGDGFEWTIEVPEVSVSALGAKFEGISMTKSVSLGGMRGFDGQVDIRGFDLPANDPAGGIQLKIDTALGNPSNIGVELGDLTFDIYDEASGVLVGPVVAQGVSLQPKAESLLHMTGRMVPQPTPEGIAALSALMNRYLGGEDNVMRAQGRGSRTPSGESPEWLNAALNNMALTVTLPGQPALDLIRSLTLTQLGIAFTPDTAYAPVSSSTGIEAGFEMPFGFPLEIIRMRQSVQVYLGETHLADMEIPWTDATTDVTAHTVNMAFSGVPMAVRPEAHGAFDQFVQTLTLEDAAAIGMRGTAAVVAKTAIGDLDLSGIQFRVDDIFLQGMNGFASVPMSITKMDVTGGTPEAMIIDIEVVLTNPSNVDISIAGDTRFDMFFDGAQVGRVVLPDLTLHADDNTVTGRVYFAPKGEAGKAAGSNLLGAYMANAGSKVQIAGGNPATDIASLNLGMSQVRLESEMPGLDGELLRSTRFTVTDETLKTGIAEAGFELNNPFAASLAILTMDAQVIYRGMEVGSITVDLTKNPLKVEGHSVLVSPDLPFKMNLETSTIVGLIKGSAEDSNVDLGPLNELLALLTDEPADTASDDDASATLPTARPATLVRRDRGIAPTSPSAMNYPSPPLTPTAEKKPRDDPISRIILAALANLKVELTLKTDVKVGDYATSMVMKQDGIGCETNDSVLRLINLIGQPIVKRMVGGAAMEIDAAFISQIRPDRFMLRMQGRVSGTGPVDAEITFPTGVKVSWEDSKGRSVQLGTLMLPTLNSVAHQGATLDHDAEFLISDERVFAGFTEQMLAAERFAWTVEARDVSVLAIGNEFNDVELIKPIELVGFDGLKETSVEGFDLPGDHPEGGIMLDIKASFRNPSNIGIELGAVTFEPRYQDTPLGLVTVHDLVMRPGETAQMTMSGRMAPQSGAEDLARVSDLMSRFIAGHDVPVTVQGRSAQAAGPTAGELLQVGWLDAAFGQLNLAIALPGSEGMDIIDGINMEDMSLEFTPETAYAPRVSSKDIAAGYRNPFGFTLGIQQIKEEIVLLSENGRVPMASLDLPMQPVMGDDHIIHTAFKNATMQVLDNAHDVFDQFVADLTVKSSQGVIFGGTVDTVAQTPIGEVSLTGIPLNAKTTLEGLNGLKDVPTKVLRVDVTGGNRDYLSIELVVLMTNPSKIQIATRGYIQFEVGVPGKSGTLGQAILRDLQLAHGENEVTASFRFRPNPPSLGADFLSRYLGGAPEIPVVIGGAADSTNIPSLRSAFSSLQLASTIAGNTEKLLVECRAKVPLLTVLWNGKVSAEVVVHNPFQADLHVLEITTRVTYNGKVMCEVADMPMENFRIAGGGDDVSPTLTMAIDPKFSKLSLAGKTEILADVTFSGKAVVGESPETGYPLTVDYVQSAVKVKISFGLWK</sequence>
<reference evidence="3" key="1">
    <citation type="submission" date="2022-07" db="EMBL/GenBank/DDBJ databases">
        <title>Phylogenomic reconstructions and comparative analyses of Kickxellomycotina fungi.</title>
        <authorList>
            <person name="Reynolds N.K."/>
            <person name="Stajich J.E."/>
            <person name="Barry K."/>
            <person name="Grigoriev I.V."/>
            <person name="Crous P."/>
            <person name="Smith M.E."/>
        </authorList>
    </citation>
    <scope>NUCLEOTIDE SEQUENCE</scope>
    <source>
        <strain evidence="3">RSA 861</strain>
    </source>
</reference>
<evidence type="ECO:0000313" key="4">
    <source>
        <dbReference type="Proteomes" id="UP001150569"/>
    </source>
</evidence>
<proteinExistence type="predicted"/>
<keyword evidence="4" id="KW-1185">Reference proteome</keyword>
<feature type="transmembrane region" description="Helical" evidence="2">
    <location>
        <begin position="69"/>
        <end position="93"/>
    </location>
</feature>
<gene>
    <name evidence="3" type="ORF">IWQ60_007937</name>
</gene>
<feature type="compositionally biased region" description="Basic and acidic residues" evidence="1">
    <location>
        <begin position="1"/>
        <end position="22"/>
    </location>
</feature>
<dbReference type="InterPro" id="IPR046368">
    <property type="entry name" value="Tag1"/>
</dbReference>
<keyword evidence="2" id="KW-0472">Membrane</keyword>
<feature type="region of interest" description="Disordered" evidence="1">
    <location>
        <begin position="1543"/>
        <end position="1571"/>
    </location>
</feature>
<evidence type="ECO:0000313" key="3">
    <source>
        <dbReference type="EMBL" id="KAJ1916931.1"/>
    </source>
</evidence>
<dbReference type="OrthoDB" id="10039566at2759"/>
<dbReference type="PANTHER" id="PTHR35895">
    <property type="entry name" value="CHROMOSOME 16, WHOLE GENOME SHOTGUN SEQUENCE"/>
    <property type="match status" value="1"/>
</dbReference>